<dbReference type="InterPro" id="IPR058245">
    <property type="entry name" value="NreC/VraR/RcsB-like_REC"/>
</dbReference>
<dbReference type="CDD" id="cd06170">
    <property type="entry name" value="LuxR_C_like"/>
    <property type="match status" value="1"/>
</dbReference>
<protein>
    <submittedName>
        <fullName evidence="6">Response regulator transcription factor</fullName>
    </submittedName>
</protein>
<dbReference type="EMBL" id="JBAFVH010000011">
    <property type="protein sequence ID" value="MFG1374194.1"/>
    <property type="molecule type" value="Genomic_DNA"/>
</dbReference>
<comment type="caution">
    <text evidence="6">The sequence shown here is derived from an EMBL/GenBank/DDBJ whole genome shotgun (WGS) entry which is preliminary data.</text>
</comment>
<dbReference type="SUPFAM" id="SSF46894">
    <property type="entry name" value="C-terminal effector domain of the bipartite response regulators"/>
    <property type="match status" value="1"/>
</dbReference>
<dbReference type="PROSITE" id="PS00622">
    <property type="entry name" value="HTH_LUXR_1"/>
    <property type="match status" value="1"/>
</dbReference>
<dbReference type="InterPro" id="IPR001789">
    <property type="entry name" value="Sig_transdc_resp-reg_receiver"/>
</dbReference>
<feature type="domain" description="HTH luxR-type" evidence="4">
    <location>
        <begin position="147"/>
        <end position="212"/>
    </location>
</feature>
<evidence type="ECO:0000313" key="7">
    <source>
        <dbReference type="Proteomes" id="UP001604002"/>
    </source>
</evidence>
<dbReference type="InterPro" id="IPR051015">
    <property type="entry name" value="EvgA-like"/>
</dbReference>
<dbReference type="Gene3D" id="3.40.50.2300">
    <property type="match status" value="1"/>
</dbReference>
<evidence type="ECO:0000256" key="2">
    <source>
        <dbReference type="ARBA" id="ARBA00023125"/>
    </source>
</evidence>
<dbReference type="Pfam" id="PF00196">
    <property type="entry name" value="GerE"/>
    <property type="match status" value="1"/>
</dbReference>
<evidence type="ECO:0000256" key="3">
    <source>
        <dbReference type="PROSITE-ProRule" id="PRU00169"/>
    </source>
</evidence>
<evidence type="ECO:0000313" key="6">
    <source>
        <dbReference type="EMBL" id="MFG1374194.1"/>
    </source>
</evidence>
<evidence type="ECO:0000259" key="4">
    <source>
        <dbReference type="PROSITE" id="PS50043"/>
    </source>
</evidence>
<name>A0ABW6ZZK5_9HYPH</name>
<sequence length="215" mass="23758">MKVLVADDHWMIRSSLKHAIGELYKSCAVLDASSYPEAVQTLAENPDVDLMFVDLVMPGLSEFEGIRRLRAGFPDIPIAVISVHEDREHVLHAIEEGVIAYIPKSAEGSELIRALKIVLNGDVYFPRDILQGGRLRTGVPLPPEPRVLPNGGAFTPREDEVMELVRRGRSNAQIAEALGLSPNTVRVHLRNVGLKLQLKERSEIEAYLTGRLPGT</sequence>
<dbReference type="InterPro" id="IPR000792">
    <property type="entry name" value="Tscrpt_reg_LuxR_C"/>
</dbReference>
<proteinExistence type="predicted"/>
<dbReference type="InterPro" id="IPR016032">
    <property type="entry name" value="Sig_transdc_resp-reg_C-effctor"/>
</dbReference>
<keyword evidence="2" id="KW-0238">DNA-binding</keyword>
<dbReference type="PANTHER" id="PTHR45566:SF1">
    <property type="entry name" value="HTH-TYPE TRANSCRIPTIONAL REGULATOR YHJB-RELATED"/>
    <property type="match status" value="1"/>
</dbReference>
<dbReference type="Proteomes" id="UP001604002">
    <property type="component" value="Unassembled WGS sequence"/>
</dbReference>
<dbReference type="PANTHER" id="PTHR45566">
    <property type="entry name" value="HTH-TYPE TRANSCRIPTIONAL REGULATOR YHJB-RELATED"/>
    <property type="match status" value="1"/>
</dbReference>
<dbReference type="SUPFAM" id="SSF52172">
    <property type="entry name" value="CheY-like"/>
    <property type="match status" value="1"/>
</dbReference>
<feature type="domain" description="Response regulatory" evidence="5">
    <location>
        <begin position="2"/>
        <end position="119"/>
    </location>
</feature>
<evidence type="ECO:0000259" key="5">
    <source>
        <dbReference type="PROSITE" id="PS50110"/>
    </source>
</evidence>
<keyword evidence="1 3" id="KW-0597">Phosphoprotein</keyword>
<evidence type="ECO:0000256" key="1">
    <source>
        <dbReference type="ARBA" id="ARBA00022553"/>
    </source>
</evidence>
<dbReference type="SMART" id="SM00421">
    <property type="entry name" value="HTH_LUXR"/>
    <property type="match status" value="1"/>
</dbReference>
<feature type="modified residue" description="4-aspartylphosphate" evidence="3">
    <location>
        <position position="54"/>
    </location>
</feature>
<keyword evidence="7" id="KW-1185">Reference proteome</keyword>
<dbReference type="PROSITE" id="PS50110">
    <property type="entry name" value="RESPONSE_REGULATORY"/>
    <property type="match status" value="1"/>
</dbReference>
<dbReference type="RefSeq" id="WP_393993861.1">
    <property type="nucleotide sequence ID" value="NZ_JBAFVH010000011.1"/>
</dbReference>
<organism evidence="6 7">
    <name type="scientific">Xanthobacter oligotrophicus</name>
    <dbReference type="NCBI Taxonomy" id="2607286"/>
    <lineage>
        <taxon>Bacteria</taxon>
        <taxon>Pseudomonadati</taxon>
        <taxon>Pseudomonadota</taxon>
        <taxon>Alphaproteobacteria</taxon>
        <taxon>Hyphomicrobiales</taxon>
        <taxon>Xanthobacteraceae</taxon>
        <taxon>Xanthobacter</taxon>
    </lineage>
</organism>
<dbReference type="SMART" id="SM00448">
    <property type="entry name" value="REC"/>
    <property type="match status" value="1"/>
</dbReference>
<reference evidence="6 7" key="1">
    <citation type="submission" date="2024-02" db="EMBL/GenBank/DDBJ databases">
        <title>Expansion and revision of Xanthobacter and proposal of Roseixanthobacter gen. nov.</title>
        <authorList>
            <person name="Soltysiak M.P.M."/>
            <person name="Jalihal A."/>
            <person name="Ory A."/>
            <person name="Chrisophersen C."/>
            <person name="Lee A.D."/>
            <person name="Boulton J."/>
            <person name="Springer M."/>
        </authorList>
    </citation>
    <scope>NUCLEOTIDE SEQUENCE [LARGE SCALE GENOMIC DNA]</scope>
    <source>
        <strain evidence="6 7">23A</strain>
    </source>
</reference>
<accession>A0ABW6ZZK5</accession>
<dbReference type="CDD" id="cd17535">
    <property type="entry name" value="REC_NarL-like"/>
    <property type="match status" value="1"/>
</dbReference>
<dbReference type="InterPro" id="IPR011006">
    <property type="entry name" value="CheY-like_superfamily"/>
</dbReference>
<dbReference type="Pfam" id="PF00072">
    <property type="entry name" value="Response_reg"/>
    <property type="match status" value="1"/>
</dbReference>
<dbReference type="PRINTS" id="PR00038">
    <property type="entry name" value="HTHLUXR"/>
</dbReference>
<gene>
    <name evidence="6" type="ORF">V5F32_18600</name>
</gene>
<dbReference type="PROSITE" id="PS50043">
    <property type="entry name" value="HTH_LUXR_2"/>
    <property type="match status" value="1"/>
</dbReference>